<dbReference type="KEGG" id="vg:10327573"/>
<evidence type="ECO:0000313" key="1">
    <source>
        <dbReference type="EMBL" id="ADO97295.1"/>
    </source>
</evidence>
<name>E3SI62_9CAUD</name>
<dbReference type="RefSeq" id="YP_004322946.1">
    <property type="nucleotide sequence ID" value="NC_015282.1"/>
</dbReference>
<sequence>MQLISPRELYRFESYIDIGNIPCMEELVIPIQRVLRDEFGIQCELKTMSEVFDCEVRSHGEFVTCIDLNNGDMVHFCHEVVNVRQCGSQQDYDLKQRAVRFNERAYVYRWDNTREIDHVKFVF</sequence>
<accession>E3SI62</accession>
<gene>
    <name evidence="1" type="ORF">SSM1_055</name>
</gene>
<dbReference type="Proteomes" id="UP000006523">
    <property type="component" value="Segment"/>
</dbReference>
<protein>
    <submittedName>
        <fullName evidence="1">Uncharacterized protein</fullName>
    </submittedName>
</protein>
<evidence type="ECO:0000313" key="2">
    <source>
        <dbReference type="Proteomes" id="UP000006523"/>
    </source>
</evidence>
<keyword evidence="2" id="KW-1185">Reference proteome</keyword>
<reference evidence="1 2" key="1">
    <citation type="journal article" date="2010" name="Environ. Microbiol.">
        <title>Genomic analysis of oceanic cyanobacterial myoviruses compared with T4-like myoviruses from diverse hosts and environments.</title>
        <authorList>
            <person name="Sullivan M.B."/>
            <person name="Huang K.H."/>
            <person name="Ignacio-Espinoza J.C."/>
            <person name="Berlin A.M."/>
            <person name="Kelly L."/>
            <person name="Weigele P.R."/>
            <person name="DeFrancesco A.S."/>
            <person name="Kern S.E."/>
            <person name="Thompson L.R."/>
            <person name="Young S."/>
            <person name="Yandava C."/>
            <person name="Fu R."/>
            <person name="Krastins B."/>
            <person name="Chase M."/>
            <person name="Sarracino D."/>
            <person name="Osburne M.S."/>
            <person name="Henn M.R."/>
            <person name="Chisholm S.W."/>
        </authorList>
    </citation>
    <scope>NUCLEOTIDE SEQUENCE [LARGE SCALE GENOMIC DNA]</scope>
    <source>
        <strain evidence="1">6501-1</strain>
    </source>
</reference>
<dbReference type="EMBL" id="GU071094">
    <property type="protein sequence ID" value="ADO97295.1"/>
    <property type="molecule type" value="Genomic_DNA"/>
</dbReference>
<dbReference type="GeneID" id="10327573"/>
<proteinExistence type="predicted"/>
<organism evidence="1 2">
    <name type="scientific">Synechococcus phage S-SM1</name>
    <dbReference type="NCBI Taxonomy" id="444859"/>
    <lineage>
        <taxon>Viruses</taxon>
        <taxon>Duplodnaviria</taxon>
        <taxon>Heunggongvirae</taxon>
        <taxon>Uroviricota</taxon>
        <taxon>Caudoviricetes</taxon>
        <taxon>Pantevenvirales</taxon>
        <taxon>Kyanoviridae</taxon>
        <taxon>Thetisvirus</taxon>
        <taxon>Thetisvirus ssm1</taxon>
    </lineage>
</organism>